<organism evidence="2 3">
    <name type="scientific">Pseudoxanthomonas composti</name>
    <dbReference type="NCBI Taxonomy" id="2137479"/>
    <lineage>
        <taxon>Bacteria</taxon>
        <taxon>Pseudomonadati</taxon>
        <taxon>Pseudomonadota</taxon>
        <taxon>Gammaproteobacteria</taxon>
        <taxon>Lysobacterales</taxon>
        <taxon>Lysobacteraceae</taxon>
        <taxon>Pseudoxanthomonas</taxon>
    </lineage>
</organism>
<evidence type="ECO:0000259" key="1">
    <source>
        <dbReference type="PROSITE" id="PS51186"/>
    </source>
</evidence>
<dbReference type="InterPro" id="IPR016181">
    <property type="entry name" value="Acyl_CoA_acyltransferase"/>
</dbReference>
<sequence length="162" mass="17866">MDTLRSYQPDDLAACLGLFDENLPAFFAAEERSAFVRFLTRHAAQWNYQVLERAGQVVASAGYALGPAVGVASLCWGMVHPRLHRQGLGTVLLQARLRALRERPDIAQVVLDTSQHTQAFYARFGFVATRVVPGGYGPGLDRWDMALALETPQAPDEARPEL</sequence>
<keyword evidence="2" id="KW-0808">Transferase</keyword>
<dbReference type="EMBL" id="SAWZ01000001">
    <property type="protein sequence ID" value="RXR08831.1"/>
    <property type="molecule type" value="Genomic_DNA"/>
</dbReference>
<dbReference type="InterPro" id="IPR000182">
    <property type="entry name" value="GNAT_dom"/>
</dbReference>
<dbReference type="Gene3D" id="3.40.630.30">
    <property type="match status" value="1"/>
</dbReference>
<dbReference type="CDD" id="cd04301">
    <property type="entry name" value="NAT_SF"/>
    <property type="match status" value="1"/>
</dbReference>
<accession>A0A4Q1K180</accession>
<dbReference type="Pfam" id="PF00583">
    <property type="entry name" value="Acetyltransf_1"/>
    <property type="match status" value="1"/>
</dbReference>
<dbReference type="OrthoDB" id="2380306at2"/>
<evidence type="ECO:0000313" key="3">
    <source>
        <dbReference type="Proteomes" id="UP000289784"/>
    </source>
</evidence>
<proteinExistence type="predicted"/>
<dbReference type="RefSeq" id="WP_129469722.1">
    <property type="nucleotide sequence ID" value="NZ_SAWZ01000001.1"/>
</dbReference>
<keyword evidence="3" id="KW-1185">Reference proteome</keyword>
<dbReference type="AlphaFoldDB" id="A0A4Q1K180"/>
<reference evidence="2 3" key="1">
    <citation type="submission" date="2019-01" db="EMBL/GenBank/DDBJ databases">
        <title>Pseudoxanthomonas composti sp. nov., isolated from compost.</title>
        <authorList>
            <person name="Yang G."/>
        </authorList>
    </citation>
    <scope>NUCLEOTIDE SEQUENCE [LARGE SCALE GENOMIC DNA]</scope>
    <source>
        <strain evidence="2 3">GSS15</strain>
    </source>
</reference>
<gene>
    <name evidence="2" type="ORF">EPA99_03220</name>
</gene>
<dbReference type="SUPFAM" id="SSF55729">
    <property type="entry name" value="Acyl-CoA N-acyltransferases (Nat)"/>
    <property type="match status" value="1"/>
</dbReference>
<dbReference type="GO" id="GO:0016747">
    <property type="term" value="F:acyltransferase activity, transferring groups other than amino-acyl groups"/>
    <property type="evidence" value="ECO:0007669"/>
    <property type="project" value="InterPro"/>
</dbReference>
<name>A0A4Q1K180_9GAMM</name>
<comment type="caution">
    <text evidence="2">The sequence shown here is derived from an EMBL/GenBank/DDBJ whole genome shotgun (WGS) entry which is preliminary data.</text>
</comment>
<feature type="domain" description="N-acetyltransferase" evidence="1">
    <location>
        <begin position="2"/>
        <end position="150"/>
    </location>
</feature>
<dbReference type="Proteomes" id="UP000289784">
    <property type="component" value="Unassembled WGS sequence"/>
</dbReference>
<evidence type="ECO:0000313" key="2">
    <source>
        <dbReference type="EMBL" id="RXR08831.1"/>
    </source>
</evidence>
<dbReference type="PROSITE" id="PS51186">
    <property type="entry name" value="GNAT"/>
    <property type="match status" value="1"/>
</dbReference>
<protein>
    <submittedName>
        <fullName evidence="2">GNAT family N-acetyltransferase</fullName>
    </submittedName>
</protein>